<dbReference type="OrthoDB" id="2664633at2"/>
<proteinExistence type="predicted"/>
<organism evidence="1 2">
    <name type="scientific">Bartonella alsatica IBS 382</name>
    <dbReference type="NCBI Taxonomy" id="1094551"/>
    <lineage>
        <taxon>Bacteria</taxon>
        <taxon>Pseudomonadati</taxon>
        <taxon>Pseudomonadota</taxon>
        <taxon>Alphaproteobacteria</taxon>
        <taxon>Hyphomicrobiales</taxon>
        <taxon>Bartonellaceae</taxon>
        <taxon>Bartonella</taxon>
    </lineage>
</organism>
<gene>
    <name evidence="1" type="ORF">MEC_00477</name>
</gene>
<dbReference type="EMBL" id="AIME01000003">
    <property type="protein sequence ID" value="EJF75922.1"/>
    <property type="molecule type" value="Genomic_DNA"/>
</dbReference>
<comment type="caution">
    <text evidence="1">The sequence shown here is derived from an EMBL/GenBank/DDBJ whole genome shotgun (WGS) entry which is preliminary data.</text>
</comment>
<dbReference type="PATRIC" id="fig|1094551.3.peg.541"/>
<name>J1IWE3_9HYPH</name>
<evidence type="ECO:0000313" key="2">
    <source>
        <dbReference type="Proteomes" id="UP000008761"/>
    </source>
</evidence>
<dbReference type="HOGENOM" id="CLU_2380379_0_0_5"/>
<dbReference type="Proteomes" id="UP000008761">
    <property type="component" value="Unassembled WGS sequence"/>
</dbReference>
<sequence length="94" mass="10839">MVDRDEKGKIIYLTDENGQYIKDSHGQKIPHSHYLTAEEKKQLQAGSDGKVHVFFNGILRHQMKQLIMRFSLLIIKMNRSIRTDGSRLAKISGK</sequence>
<protein>
    <submittedName>
        <fullName evidence="1">Uncharacterized protein</fullName>
    </submittedName>
</protein>
<reference evidence="1 2" key="1">
    <citation type="submission" date="2012-03" db="EMBL/GenBank/DDBJ databases">
        <title>The Genome Sequence of Bartonella alsatica IBS 382.</title>
        <authorList>
            <consortium name="The Broad Institute Genome Sequencing Platform"/>
            <consortium name="The Broad Institute Genome Sequencing Center for Infectious Disease"/>
            <person name="Feldgarden M."/>
            <person name="Kirby J."/>
            <person name="Kosoy M."/>
            <person name="Birtles R."/>
            <person name="Probert W.S."/>
            <person name="Chiaraviglio L."/>
            <person name="Young S.K."/>
            <person name="Zeng Q."/>
            <person name="Gargeya S."/>
            <person name="Fitzgerald M."/>
            <person name="Haas B."/>
            <person name="Abouelleil A."/>
            <person name="Alvarado L."/>
            <person name="Arachchi H.M."/>
            <person name="Berlin A."/>
            <person name="Chapman S.B."/>
            <person name="Gearin G."/>
            <person name="Goldberg J."/>
            <person name="Griggs A."/>
            <person name="Gujja S."/>
            <person name="Hansen M."/>
            <person name="Heiman D."/>
            <person name="Howarth C."/>
            <person name="Larimer J."/>
            <person name="Lui A."/>
            <person name="MacDonald P.J.P."/>
            <person name="McCowen C."/>
            <person name="Montmayeur A."/>
            <person name="Murphy C."/>
            <person name="Neiman D."/>
            <person name="Pearson M."/>
            <person name="Priest M."/>
            <person name="Roberts A."/>
            <person name="Saif S."/>
            <person name="Shea T."/>
            <person name="Sisk P."/>
            <person name="Stolte C."/>
            <person name="Sykes S."/>
            <person name="Wortman J."/>
            <person name="Nusbaum C."/>
            <person name="Birren B."/>
        </authorList>
    </citation>
    <scope>NUCLEOTIDE SEQUENCE [LARGE SCALE GENOMIC DNA]</scope>
    <source>
        <strain evidence="1 2">IBS 382</strain>
    </source>
</reference>
<dbReference type="STRING" id="1094551.MEC_00477"/>
<dbReference type="AlphaFoldDB" id="J1IWE3"/>
<evidence type="ECO:0000313" key="1">
    <source>
        <dbReference type="EMBL" id="EJF75922.1"/>
    </source>
</evidence>
<accession>J1IWE3</accession>